<evidence type="ECO:0000313" key="2">
    <source>
        <dbReference type="Proteomes" id="UP000219020"/>
    </source>
</evidence>
<proteinExistence type="predicted"/>
<dbReference type="EMBL" id="NBYY01000016">
    <property type="protein sequence ID" value="PCS22575.1"/>
    <property type="molecule type" value="Genomic_DNA"/>
</dbReference>
<accession>A0A2A5T324</accession>
<keyword evidence="2" id="KW-1185">Reference proteome</keyword>
<gene>
    <name evidence="1" type="ORF">BTN49_1798</name>
</gene>
<organism evidence="1 2">
    <name type="scientific">Candidatus Enterovibrio escicola</name>
    <dbReference type="NCBI Taxonomy" id="1927127"/>
    <lineage>
        <taxon>Bacteria</taxon>
        <taxon>Pseudomonadati</taxon>
        <taxon>Pseudomonadota</taxon>
        <taxon>Gammaproteobacteria</taxon>
        <taxon>Vibrionales</taxon>
        <taxon>Vibrionaceae</taxon>
        <taxon>Enterovibrio</taxon>
    </lineage>
</organism>
<protein>
    <submittedName>
        <fullName evidence="1">Uncharacterized protein</fullName>
    </submittedName>
</protein>
<name>A0A2A5T324_9GAMM</name>
<evidence type="ECO:0000313" key="1">
    <source>
        <dbReference type="EMBL" id="PCS22575.1"/>
    </source>
</evidence>
<reference evidence="2" key="1">
    <citation type="submission" date="2017-04" db="EMBL/GenBank/DDBJ databases">
        <title>Genome evolution of the luminous symbionts of deep sea anglerfish.</title>
        <authorList>
            <person name="Hendry T.A."/>
        </authorList>
    </citation>
    <scope>NUCLEOTIDE SEQUENCE [LARGE SCALE GENOMIC DNA]</scope>
</reference>
<comment type="caution">
    <text evidence="1">The sequence shown here is derived from an EMBL/GenBank/DDBJ whole genome shotgun (WGS) entry which is preliminary data.</text>
</comment>
<sequence>MIYTGDMQPAIELILGKKTKGLSANSVSLLKQKWEAKYD</sequence>
<dbReference type="AlphaFoldDB" id="A0A2A5T324"/>
<dbReference type="Proteomes" id="UP000219020">
    <property type="component" value="Unassembled WGS sequence"/>
</dbReference>